<feature type="transmembrane region" description="Helical" evidence="2">
    <location>
        <begin position="473"/>
        <end position="491"/>
    </location>
</feature>
<gene>
    <name evidence="3" type="ORF">SAMN05421743_101318</name>
</gene>
<feature type="transmembrane region" description="Helical" evidence="2">
    <location>
        <begin position="745"/>
        <end position="765"/>
    </location>
</feature>
<feature type="transmembrane region" description="Helical" evidence="2">
    <location>
        <begin position="146"/>
        <end position="166"/>
    </location>
</feature>
<dbReference type="RefSeq" id="WP_093041541.1">
    <property type="nucleotide sequence ID" value="NZ_FNQR01000001.1"/>
</dbReference>
<evidence type="ECO:0000256" key="1">
    <source>
        <dbReference type="SAM" id="MobiDB-lite"/>
    </source>
</evidence>
<feature type="transmembrane region" description="Helical" evidence="2">
    <location>
        <begin position="925"/>
        <end position="943"/>
    </location>
</feature>
<feature type="transmembrane region" description="Helical" evidence="2">
    <location>
        <begin position="441"/>
        <end position="461"/>
    </location>
</feature>
<feature type="transmembrane region" description="Helical" evidence="2">
    <location>
        <begin position="172"/>
        <end position="194"/>
    </location>
</feature>
<feature type="transmembrane region" description="Helical" evidence="2">
    <location>
        <begin position="364"/>
        <end position="382"/>
    </location>
</feature>
<feature type="transmembrane region" description="Helical" evidence="2">
    <location>
        <begin position="1013"/>
        <end position="1030"/>
    </location>
</feature>
<dbReference type="Proteomes" id="UP000198584">
    <property type="component" value="Unassembled WGS sequence"/>
</dbReference>
<name>A0A1H3W4V1_9BACI</name>
<feature type="transmembrane region" description="Helical" evidence="2">
    <location>
        <begin position="1083"/>
        <end position="1102"/>
    </location>
</feature>
<feature type="transmembrane region" description="Helical" evidence="2">
    <location>
        <begin position="1036"/>
        <end position="1053"/>
    </location>
</feature>
<evidence type="ECO:0008006" key="5">
    <source>
        <dbReference type="Google" id="ProtNLM"/>
    </source>
</evidence>
<feature type="transmembrane region" description="Helical" evidence="2">
    <location>
        <begin position="525"/>
        <end position="545"/>
    </location>
</feature>
<feature type="transmembrane region" description="Helical" evidence="2">
    <location>
        <begin position="847"/>
        <end position="865"/>
    </location>
</feature>
<feature type="transmembrane region" description="Helical" evidence="2">
    <location>
        <begin position="497"/>
        <end position="513"/>
    </location>
</feature>
<feature type="transmembrane region" description="Helical" evidence="2">
    <location>
        <begin position="232"/>
        <end position="251"/>
    </location>
</feature>
<feature type="transmembrane region" description="Helical" evidence="2">
    <location>
        <begin position="716"/>
        <end position="733"/>
    </location>
</feature>
<feature type="transmembrane region" description="Helical" evidence="2">
    <location>
        <begin position="263"/>
        <end position="283"/>
    </location>
</feature>
<feature type="transmembrane region" description="Helical" evidence="2">
    <location>
        <begin position="871"/>
        <end position="891"/>
    </location>
</feature>
<keyword evidence="4" id="KW-1185">Reference proteome</keyword>
<keyword evidence="2" id="KW-0472">Membrane</keyword>
<feature type="transmembrane region" description="Helical" evidence="2">
    <location>
        <begin position="417"/>
        <end position="435"/>
    </location>
</feature>
<feature type="transmembrane region" description="Helical" evidence="2">
    <location>
        <begin position="799"/>
        <end position="815"/>
    </location>
</feature>
<feature type="transmembrane region" description="Helical" evidence="2">
    <location>
        <begin position="118"/>
        <end position="139"/>
    </location>
</feature>
<keyword evidence="2" id="KW-0812">Transmembrane</keyword>
<feature type="transmembrane region" description="Helical" evidence="2">
    <location>
        <begin position="955"/>
        <end position="978"/>
    </location>
</feature>
<protein>
    <recommendedName>
        <fullName evidence="5">DUF2157 domain-containing protein</fullName>
    </recommendedName>
</protein>
<dbReference type="OrthoDB" id="1815069at2"/>
<feature type="compositionally biased region" description="Basic and acidic residues" evidence="1">
    <location>
        <begin position="52"/>
        <end position="68"/>
    </location>
</feature>
<dbReference type="EMBL" id="FNQR01000001">
    <property type="protein sequence ID" value="SDZ82123.1"/>
    <property type="molecule type" value="Genomic_DNA"/>
</dbReference>
<feature type="region of interest" description="Disordered" evidence="1">
    <location>
        <begin position="51"/>
        <end position="74"/>
    </location>
</feature>
<feature type="transmembrane region" description="Helical" evidence="2">
    <location>
        <begin position="693"/>
        <end position="710"/>
    </location>
</feature>
<feature type="transmembrane region" description="Helical" evidence="2">
    <location>
        <begin position="334"/>
        <end position="352"/>
    </location>
</feature>
<feature type="transmembrane region" description="Helical" evidence="2">
    <location>
        <begin position="1060"/>
        <end position="1077"/>
    </location>
</feature>
<reference evidence="3 4" key="1">
    <citation type="submission" date="2016-10" db="EMBL/GenBank/DDBJ databases">
        <authorList>
            <person name="de Groot N.N."/>
        </authorList>
    </citation>
    <scope>NUCLEOTIDE SEQUENCE [LARGE SCALE GENOMIC DNA]</scope>
    <source>
        <strain evidence="3 4">CCM7597</strain>
    </source>
</reference>
<feature type="transmembrane region" description="Helical" evidence="2">
    <location>
        <begin position="206"/>
        <end position="226"/>
    </location>
</feature>
<feature type="transmembrane region" description="Helical" evidence="2">
    <location>
        <begin position="821"/>
        <end position="840"/>
    </location>
</feature>
<evidence type="ECO:0000256" key="2">
    <source>
        <dbReference type="SAM" id="Phobius"/>
    </source>
</evidence>
<feature type="transmembrane region" description="Helical" evidence="2">
    <location>
        <begin position="771"/>
        <end position="792"/>
    </location>
</feature>
<feature type="transmembrane region" description="Helical" evidence="2">
    <location>
        <begin position="636"/>
        <end position="658"/>
    </location>
</feature>
<dbReference type="AlphaFoldDB" id="A0A1H3W4V1"/>
<feature type="transmembrane region" description="Helical" evidence="2">
    <location>
        <begin position="557"/>
        <end position="575"/>
    </location>
</feature>
<feature type="transmembrane region" description="Helical" evidence="2">
    <location>
        <begin position="587"/>
        <end position="605"/>
    </location>
</feature>
<accession>A0A1H3W4V1</accession>
<dbReference type="STRING" id="571932.SAMN05421743_101318"/>
<keyword evidence="2" id="KW-1133">Transmembrane helix</keyword>
<feature type="transmembrane region" description="Helical" evidence="2">
    <location>
        <begin position="611"/>
        <end position="629"/>
    </location>
</feature>
<sequence>MALPEDKKLEIFNERLFQLWKNGYLSEQAYEDAIKANESYIHDMELAANQPEEAKAEPVQKTEPEPAKPVKQKKVKSAEEIRERNITWSLILGVSLLLITGLIVATSQWNQMEAGMKVASIAFISLFFFGLSYFTGHFLKIRKTAFAFLTLGSLLIPIGIVAIGFFELLGSYLSLFGEGRYLLGLIGTLLPLPLYIRHAFVHQSRLYVWISLVFASLSVGFTLGALPLSVDASYLLLMLYNAALLIGYVRFKEAETWTLFIKELPLYAQLNLVLSTLLMLFFFESEVFYSFNLLLTASIYMAMVFVYKTKAYQFVFSVMIVYAIYQLVEHSPLHSVDVTIYALAGLLYLGFAHAFKDNELVEKVFRYTSGVVSLCAFIYISYQGIALKGEEGSVMLLGAYLIITANYLLLANVMNHVAFRYLTPIFYFISLWNLWELMHVAPLFLFMFIGASAVFVYVGWWTKISWLQPVQESTLYTSLLVLAGSIGYAIYDMLFGYASFMFLLGSLLAYLVKKKTERADIRETAIWSQPSASMVAAVMVYEPVVRWFPSYETGLSFPFHIAAASVLHLLVYFGWNKGEEKELAAATFYISQGTYVLSMLMLWNHPLVDAAFVRPLILLTGVFMMFGLVQFSKQSYLWGAVAIVTLAFYVSLLETFSIESFDAFLIYIMYAPVLLIAIGEAGQKGWVESKSYFYGLGHIIQPLLIVLFLLDQIGRTSVHPLLLLLPLGVYVYSSLQAKREWELKLMLFAALTTKFLIVLTVPHYYDWWSTVPYVYAFLIASILMTGMWMLVSETWKERIEWYWIPFSILGLFLFTSRSEAWGGLEWLVAIGYAILILFFLHRRGWTLVRFAPLLLTIVLWENVTIGWNLPGIVAVMAGCIGILLTAGRFFHDYLIGPNYEVDAYSWTALVYIAYLNVMTMSDENVWIRIIPVLLLGVWFLLLAKKWTEYLLEKGFVTAGILSLYTSYILVFVDYHWWIPDLVEAELHMLPILGILYFLRIRTWKSFATMMNRIQFAVVLVVAAYLVVDAIQSHTIWDAWIIGGLSLTSMIAGMQWRIKSYFFVGMGVLMFNVIYQTKPYWGNAPWWVYLLVAGLLLIGIASYNEWKKQQSDSQVERKLKRLWVALKKWN</sequence>
<feature type="transmembrane region" description="Helical" evidence="2">
    <location>
        <begin position="664"/>
        <end position="681"/>
    </location>
</feature>
<feature type="transmembrane region" description="Helical" evidence="2">
    <location>
        <begin position="289"/>
        <end position="306"/>
    </location>
</feature>
<proteinExistence type="predicted"/>
<feature type="transmembrane region" description="Helical" evidence="2">
    <location>
        <begin position="86"/>
        <end position="106"/>
    </location>
</feature>
<feature type="transmembrane region" description="Helical" evidence="2">
    <location>
        <begin position="984"/>
        <end position="1001"/>
    </location>
</feature>
<feature type="transmembrane region" description="Helical" evidence="2">
    <location>
        <begin position="394"/>
        <end position="410"/>
    </location>
</feature>
<feature type="transmembrane region" description="Helical" evidence="2">
    <location>
        <begin position="311"/>
        <end position="328"/>
    </location>
</feature>
<organism evidence="3 4">
    <name type="scientific">Thalassobacillus cyri</name>
    <dbReference type="NCBI Taxonomy" id="571932"/>
    <lineage>
        <taxon>Bacteria</taxon>
        <taxon>Bacillati</taxon>
        <taxon>Bacillota</taxon>
        <taxon>Bacilli</taxon>
        <taxon>Bacillales</taxon>
        <taxon>Bacillaceae</taxon>
        <taxon>Thalassobacillus</taxon>
    </lineage>
</organism>
<evidence type="ECO:0000313" key="3">
    <source>
        <dbReference type="EMBL" id="SDZ82123.1"/>
    </source>
</evidence>
<feature type="transmembrane region" description="Helical" evidence="2">
    <location>
        <begin position="903"/>
        <end position="919"/>
    </location>
</feature>
<evidence type="ECO:0000313" key="4">
    <source>
        <dbReference type="Proteomes" id="UP000198584"/>
    </source>
</evidence>